<proteinExistence type="predicted"/>
<accession>A0ACC1XF01</accession>
<organism evidence="1 2">
    <name type="scientific">Melia azedarach</name>
    <name type="common">Chinaberry tree</name>
    <dbReference type="NCBI Taxonomy" id="155640"/>
    <lineage>
        <taxon>Eukaryota</taxon>
        <taxon>Viridiplantae</taxon>
        <taxon>Streptophyta</taxon>
        <taxon>Embryophyta</taxon>
        <taxon>Tracheophyta</taxon>
        <taxon>Spermatophyta</taxon>
        <taxon>Magnoliopsida</taxon>
        <taxon>eudicotyledons</taxon>
        <taxon>Gunneridae</taxon>
        <taxon>Pentapetalae</taxon>
        <taxon>rosids</taxon>
        <taxon>malvids</taxon>
        <taxon>Sapindales</taxon>
        <taxon>Meliaceae</taxon>
        <taxon>Melia</taxon>
    </lineage>
</organism>
<name>A0ACC1XF01_MELAZ</name>
<evidence type="ECO:0000313" key="2">
    <source>
        <dbReference type="Proteomes" id="UP001164539"/>
    </source>
</evidence>
<keyword evidence="2" id="KW-1185">Reference proteome</keyword>
<sequence>MHYFSSSSCATGGKSFLYSSMVVFFFMTMILFQIWVQATAIRIFPTTSITAADVVDNKASEETSSSRSLLQKYFHGRAFNFSRDYGNNGFADDKRRVPSCPDPLHN</sequence>
<reference evidence="1 2" key="1">
    <citation type="journal article" date="2023" name="Science">
        <title>Complex scaffold remodeling in plant triterpene biosynthesis.</title>
        <authorList>
            <person name="De La Pena R."/>
            <person name="Hodgson H."/>
            <person name="Liu J.C."/>
            <person name="Stephenson M.J."/>
            <person name="Martin A.C."/>
            <person name="Owen C."/>
            <person name="Harkess A."/>
            <person name="Leebens-Mack J."/>
            <person name="Jimenez L.E."/>
            <person name="Osbourn A."/>
            <person name="Sattely E.S."/>
        </authorList>
    </citation>
    <scope>NUCLEOTIDE SEQUENCE [LARGE SCALE GENOMIC DNA]</scope>
    <source>
        <strain evidence="2">cv. JPN11</strain>
        <tissue evidence="1">Leaf</tissue>
    </source>
</reference>
<gene>
    <name evidence="1" type="ORF">OWV82_016191</name>
</gene>
<protein>
    <submittedName>
        <fullName evidence="1">CLAVATA3/ESR (CLE)-related protein</fullName>
    </submittedName>
</protein>
<dbReference type="EMBL" id="CM051402">
    <property type="protein sequence ID" value="KAJ4709944.1"/>
    <property type="molecule type" value="Genomic_DNA"/>
</dbReference>
<comment type="caution">
    <text evidence="1">The sequence shown here is derived from an EMBL/GenBank/DDBJ whole genome shotgun (WGS) entry which is preliminary data.</text>
</comment>
<dbReference type="Proteomes" id="UP001164539">
    <property type="component" value="Chromosome 9"/>
</dbReference>
<evidence type="ECO:0000313" key="1">
    <source>
        <dbReference type="EMBL" id="KAJ4709944.1"/>
    </source>
</evidence>